<evidence type="ECO:0000313" key="2">
    <source>
        <dbReference type="EMBL" id="QDV74971.1"/>
    </source>
</evidence>
<feature type="region of interest" description="Disordered" evidence="1">
    <location>
        <begin position="237"/>
        <end position="275"/>
    </location>
</feature>
<feature type="region of interest" description="Disordered" evidence="1">
    <location>
        <begin position="727"/>
        <end position="772"/>
    </location>
</feature>
<feature type="region of interest" description="Disordered" evidence="1">
    <location>
        <begin position="565"/>
        <end position="602"/>
    </location>
</feature>
<sequence length="890" mass="93751">MTTLAPPASPKAAAADRIARLALIDAGGTNLADLTDQPQTIGGGPRCSVRLDATGLRPLHCVITPSQEGPVVRRWAVETHLNGQDFTEAALTAGDLLRIGSIDLRVVALPSYLPDDGRPDETLEPTPLNDSIVEAAAAPMAPIAEPMNGDTTALEPLAADPEDPVEPDDLSELDAVVEPEWFADNADGSADENETNAERADAAPLAEVDPAIPSWLLKPWAQDKTDTNRIANDPVEPVTQAEQASDDDPFAAFGGVGRDDASVAESVDANEPEPAGKTVFGALIQQPGFIEVAPEAVSAATDNDDDPWRVALPTATAVEPATAFDLTAAAAFSADAVAPEVEPADSSIVERLLARTASSRTRVSRLVAALRAERRHTHELTDAVTELASQLEQALAASDESSAELARLANERSAANHDLAAVRESLAEATSRAERLESQVAQLEADLAALATTPEPTVPETSIAEQSGSTGESPAETEGSILSWGNDADAVPVFADEIIEDATEEVDANEERVEATAYPTDGAEAANGDAYAWPAPPEAEDSVAEDSVAEDEPLWGIERLAATEEPLPTVSPWADHAPDPRAESPAAETPATETPATESGWEDEPAAIAVDESPEAAFEPTAHADEYEEPAAAYSEPELAPVHEESESAPEAAAGLWGPESENRSEDPIDPATPEPQASFIERFAHLVPDEDEPIERPVAVEAAPAAPAADNDESIDDYMRKLMQRVRGSSTNEDARDPSPKPTFSATVTTTKTASESLQVPAQAQPVEPPAAKQELFRDISELRRGPAPEVKTDMGALRQLANQSARHAIDVAASRQSREKATMRLAVSVISVAVGTLASVVSPSPLDLQFIGGFTSVVVGGWFFVRTVRQCQVRTLDEQIALAAKQAG</sequence>
<feature type="compositionally biased region" description="Low complexity" evidence="1">
    <location>
        <begin position="583"/>
        <end position="599"/>
    </location>
</feature>
<dbReference type="CDD" id="cd00060">
    <property type="entry name" value="FHA"/>
    <property type="match status" value="1"/>
</dbReference>
<dbReference type="SUPFAM" id="SSF49879">
    <property type="entry name" value="SMAD/FHA domain"/>
    <property type="match status" value="1"/>
</dbReference>
<name>A0A518KB02_9BACT</name>
<gene>
    <name evidence="2" type="primary">smc_7</name>
    <name evidence="2" type="ORF">Spa11_31800</name>
</gene>
<feature type="region of interest" description="Disordered" evidence="1">
    <location>
        <begin position="451"/>
        <end position="478"/>
    </location>
</feature>
<evidence type="ECO:0000313" key="3">
    <source>
        <dbReference type="Proteomes" id="UP000316426"/>
    </source>
</evidence>
<dbReference type="InterPro" id="IPR008984">
    <property type="entry name" value="SMAD_FHA_dom_sf"/>
</dbReference>
<evidence type="ECO:0000256" key="1">
    <source>
        <dbReference type="SAM" id="MobiDB-lite"/>
    </source>
</evidence>
<keyword evidence="3" id="KW-1185">Reference proteome</keyword>
<dbReference type="Proteomes" id="UP000316426">
    <property type="component" value="Chromosome"/>
</dbReference>
<dbReference type="RefSeq" id="WP_145113853.1">
    <property type="nucleotide sequence ID" value="NZ_CP036349.1"/>
</dbReference>
<feature type="compositionally biased region" description="Low complexity" evidence="1">
    <location>
        <begin position="630"/>
        <end position="640"/>
    </location>
</feature>
<reference evidence="2 3" key="1">
    <citation type="submission" date="2019-02" db="EMBL/GenBank/DDBJ databases">
        <title>Deep-cultivation of Planctomycetes and their phenomic and genomic characterization uncovers novel biology.</title>
        <authorList>
            <person name="Wiegand S."/>
            <person name="Jogler M."/>
            <person name="Boedeker C."/>
            <person name="Pinto D."/>
            <person name="Vollmers J."/>
            <person name="Rivas-Marin E."/>
            <person name="Kohn T."/>
            <person name="Peeters S.H."/>
            <person name="Heuer A."/>
            <person name="Rast P."/>
            <person name="Oberbeckmann S."/>
            <person name="Bunk B."/>
            <person name="Jeske O."/>
            <person name="Meyerdierks A."/>
            <person name="Storesund J.E."/>
            <person name="Kallscheuer N."/>
            <person name="Luecker S."/>
            <person name="Lage O.M."/>
            <person name="Pohl T."/>
            <person name="Merkel B.J."/>
            <person name="Hornburger P."/>
            <person name="Mueller R.-W."/>
            <person name="Bruemmer F."/>
            <person name="Labrenz M."/>
            <person name="Spormann A.M."/>
            <person name="Op den Camp H."/>
            <person name="Overmann J."/>
            <person name="Amann R."/>
            <person name="Jetten M.S.M."/>
            <person name="Mascher T."/>
            <person name="Medema M.H."/>
            <person name="Devos D.P."/>
            <person name="Kaster A.-K."/>
            <person name="Ovreas L."/>
            <person name="Rohde M."/>
            <person name="Galperin M.Y."/>
            <person name="Jogler C."/>
        </authorList>
    </citation>
    <scope>NUCLEOTIDE SEQUENCE [LARGE SCALE GENOMIC DNA]</scope>
    <source>
        <strain evidence="2 3">Spa11</strain>
    </source>
</reference>
<proteinExistence type="predicted"/>
<organism evidence="2 3">
    <name type="scientific">Botrimarina mediterranea</name>
    <dbReference type="NCBI Taxonomy" id="2528022"/>
    <lineage>
        <taxon>Bacteria</taxon>
        <taxon>Pseudomonadati</taxon>
        <taxon>Planctomycetota</taxon>
        <taxon>Planctomycetia</taxon>
        <taxon>Pirellulales</taxon>
        <taxon>Lacipirellulaceae</taxon>
        <taxon>Botrimarina</taxon>
    </lineage>
</organism>
<dbReference type="KEGG" id="bmei:Spa11_31800"/>
<dbReference type="EMBL" id="CP036349">
    <property type="protein sequence ID" value="QDV74971.1"/>
    <property type="molecule type" value="Genomic_DNA"/>
</dbReference>
<dbReference type="Gene3D" id="2.60.200.20">
    <property type="match status" value="1"/>
</dbReference>
<protein>
    <submittedName>
        <fullName evidence="2">Chromosome partition protein Smc</fullName>
    </submittedName>
</protein>
<feature type="compositionally biased region" description="Polar residues" evidence="1">
    <location>
        <begin position="459"/>
        <end position="472"/>
    </location>
</feature>
<feature type="region of interest" description="Disordered" evidence="1">
    <location>
        <begin position="628"/>
        <end position="673"/>
    </location>
</feature>
<dbReference type="AlphaFoldDB" id="A0A518KB02"/>
<accession>A0A518KB02</accession>
<feature type="compositionally biased region" description="Low complexity" evidence="1">
    <location>
        <begin position="743"/>
        <end position="772"/>
    </location>
</feature>